<evidence type="ECO:0000313" key="2">
    <source>
        <dbReference type="EMBL" id="CAB0043021.1"/>
    </source>
</evidence>
<feature type="region of interest" description="Disordered" evidence="1">
    <location>
        <begin position="270"/>
        <end position="298"/>
    </location>
</feature>
<keyword evidence="3" id="KW-1185">Reference proteome</keyword>
<name>A0A6H5J6B3_9HYME</name>
<proteinExistence type="predicted"/>
<dbReference type="Proteomes" id="UP000479190">
    <property type="component" value="Unassembled WGS sequence"/>
</dbReference>
<feature type="compositionally biased region" description="Acidic residues" evidence="1">
    <location>
        <begin position="288"/>
        <end position="298"/>
    </location>
</feature>
<sequence>MENEDSHDIDKAIFQSAGTPWNYSDEKWHRGCYFLYHNFRDWTVRRTVPCITFNHIFTEYMWLQAISPNSERLNENAKSIRRHMLLDRERLFFYKSFEIIQSLHQAGWQLSYDIMKRENMKCRCGRAFPPYSEPSFQTIRDLFKGIKYILRGTPYPLVPEHREDDEVDRQLLTDIGEVYEQTLRKYEVKGFEQSTFKAAGLIDIAMGEANEEHQPTVPLPTPASWKQAWSSDQHVMYALDKMTFPAMPPSKPIAVDTAIDKQFTRFLRLLEESKSEEDNDKEVSHQDDEIEPEDYINM</sequence>
<evidence type="ECO:0000256" key="1">
    <source>
        <dbReference type="SAM" id="MobiDB-lite"/>
    </source>
</evidence>
<reference evidence="2 3" key="1">
    <citation type="submission" date="2020-02" db="EMBL/GenBank/DDBJ databases">
        <authorList>
            <person name="Ferguson B K."/>
        </authorList>
    </citation>
    <scope>NUCLEOTIDE SEQUENCE [LARGE SCALE GENOMIC DNA]</scope>
</reference>
<dbReference type="AlphaFoldDB" id="A0A6H5J6B3"/>
<evidence type="ECO:0000313" key="3">
    <source>
        <dbReference type="Proteomes" id="UP000479190"/>
    </source>
</evidence>
<gene>
    <name evidence="2" type="ORF">TBRA_LOCUS14609</name>
</gene>
<protein>
    <submittedName>
        <fullName evidence="2">Uncharacterized protein</fullName>
    </submittedName>
</protein>
<organism evidence="2 3">
    <name type="scientific">Trichogramma brassicae</name>
    <dbReference type="NCBI Taxonomy" id="86971"/>
    <lineage>
        <taxon>Eukaryota</taxon>
        <taxon>Metazoa</taxon>
        <taxon>Ecdysozoa</taxon>
        <taxon>Arthropoda</taxon>
        <taxon>Hexapoda</taxon>
        <taxon>Insecta</taxon>
        <taxon>Pterygota</taxon>
        <taxon>Neoptera</taxon>
        <taxon>Endopterygota</taxon>
        <taxon>Hymenoptera</taxon>
        <taxon>Apocrita</taxon>
        <taxon>Proctotrupomorpha</taxon>
        <taxon>Chalcidoidea</taxon>
        <taxon>Trichogrammatidae</taxon>
        <taxon>Trichogramma</taxon>
    </lineage>
</organism>
<dbReference type="EMBL" id="CADCXV010001258">
    <property type="protein sequence ID" value="CAB0043021.1"/>
    <property type="molecule type" value="Genomic_DNA"/>
</dbReference>
<accession>A0A6H5J6B3</accession>